<accession>A0A0A9DPH6</accession>
<proteinExistence type="predicted"/>
<organism evidence="1">
    <name type="scientific">Arundo donax</name>
    <name type="common">Giant reed</name>
    <name type="synonym">Donax arundinaceus</name>
    <dbReference type="NCBI Taxonomy" id="35708"/>
    <lineage>
        <taxon>Eukaryota</taxon>
        <taxon>Viridiplantae</taxon>
        <taxon>Streptophyta</taxon>
        <taxon>Embryophyta</taxon>
        <taxon>Tracheophyta</taxon>
        <taxon>Spermatophyta</taxon>
        <taxon>Magnoliopsida</taxon>
        <taxon>Liliopsida</taxon>
        <taxon>Poales</taxon>
        <taxon>Poaceae</taxon>
        <taxon>PACMAD clade</taxon>
        <taxon>Arundinoideae</taxon>
        <taxon>Arundineae</taxon>
        <taxon>Arundo</taxon>
    </lineage>
</organism>
<dbReference type="EMBL" id="GBRH01212243">
    <property type="protein sequence ID" value="JAD85652.1"/>
    <property type="molecule type" value="Transcribed_RNA"/>
</dbReference>
<dbReference type="AlphaFoldDB" id="A0A0A9DPH6"/>
<name>A0A0A9DPH6_ARUDO</name>
<reference evidence="1" key="1">
    <citation type="submission" date="2014-09" db="EMBL/GenBank/DDBJ databases">
        <authorList>
            <person name="Magalhaes I.L.F."/>
            <person name="Oliveira U."/>
            <person name="Santos F.R."/>
            <person name="Vidigal T.H.D.A."/>
            <person name="Brescovit A.D."/>
            <person name="Santos A.J."/>
        </authorList>
    </citation>
    <scope>NUCLEOTIDE SEQUENCE</scope>
    <source>
        <tissue evidence="1">Shoot tissue taken approximately 20 cm above the soil surface</tissue>
    </source>
</reference>
<reference evidence="1" key="2">
    <citation type="journal article" date="2015" name="Data Brief">
        <title>Shoot transcriptome of the giant reed, Arundo donax.</title>
        <authorList>
            <person name="Barrero R.A."/>
            <person name="Guerrero F.D."/>
            <person name="Moolhuijzen P."/>
            <person name="Goolsby J.A."/>
            <person name="Tidwell J."/>
            <person name="Bellgard S.E."/>
            <person name="Bellgard M.I."/>
        </authorList>
    </citation>
    <scope>NUCLEOTIDE SEQUENCE</scope>
    <source>
        <tissue evidence="1">Shoot tissue taken approximately 20 cm above the soil surface</tissue>
    </source>
</reference>
<evidence type="ECO:0000313" key="1">
    <source>
        <dbReference type="EMBL" id="JAD85652.1"/>
    </source>
</evidence>
<protein>
    <submittedName>
        <fullName evidence="1">Uncharacterized protein</fullName>
    </submittedName>
</protein>
<sequence>MRDICWSAHDVSHLIGGSLPTLLVVYFVHAVCKANDLEWVNRSARPSSLISCHIDLIFIYKHRLLMVKYNMKVMQGPFLAHMTQRPLPRKK</sequence>